<dbReference type="RefSeq" id="WP_004214597.1">
    <property type="nucleotide sequence ID" value="NC_013922.1"/>
</dbReference>
<dbReference type="PANTHER" id="PTHR43003">
    <property type="entry name" value="DNA-3-METHYLADENINE GLYCOSYLASE"/>
    <property type="match status" value="1"/>
</dbReference>
<reference evidence="7" key="1">
    <citation type="submission" date="2010-02" db="EMBL/GenBank/DDBJ databases">
        <title>Complete sequence of chromosome of Natrialba magadii ATCC 43099.</title>
        <authorList>
            <consortium name="US DOE Joint Genome Institute"/>
            <person name="Lucas S."/>
            <person name="Copeland A."/>
            <person name="Lapidus A."/>
            <person name="Cheng J.-F."/>
            <person name="Bruce D."/>
            <person name="Goodwin L."/>
            <person name="Pitluck S."/>
            <person name="Davenport K."/>
            <person name="Saunders E."/>
            <person name="Detter J.C."/>
            <person name="Han C."/>
            <person name="Tapia R."/>
            <person name="Land M."/>
            <person name="Hauser L."/>
            <person name="Kyrpides N."/>
            <person name="Mikhailova N."/>
            <person name="De Castro R.E."/>
            <person name="Maupin-Furlow J.A."/>
            <person name="Woyke T."/>
        </authorList>
    </citation>
    <scope>NUCLEOTIDE SEQUENCE [LARGE SCALE GENOMIC DNA]</scope>
    <source>
        <strain evidence="7">ATCC 43099 / DSM 3394 / CCM 3739 / CIP 104546 / IAM 13178 / JCM 8861 / NBRC 102185 / NCIMB 2190 / MS3</strain>
    </source>
</reference>
<keyword evidence="5" id="KW-0378">Hydrolase</keyword>
<dbReference type="AlphaFoldDB" id="D3SRP6"/>
<dbReference type="GO" id="GO:0032993">
    <property type="term" value="C:protein-DNA complex"/>
    <property type="evidence" value="ECO:0007669"/>
    <property type="project" value="TreeGrafter"/>
</dbReference>
<feature type="domain" description="HhH-GPD" evidence="4">
    <location>
        <begin position="41"/>
        <end position="194"/>
    </location>
</feature>
<keyword evidence="7" id="KW-1185">Reference proteome</keyword>
<evidence type="ECO:0000256" key="1">
    <source>
        <dbReference type="ARBA" id="ARBA00010817"/>
    </source>
</evidence>
<evidence type="ECO:0000259" key="4">
    <source>
        <dbReference type="SMART" id="SM00478"/>
    </source>
</evidence>
<dbReference type="InterPro" id="IPR011257">
    <property type="entry name" value="DNA_glycosylase"/>
</dbReference>
<evidence type="ECO:0000313" key="7">
    <source>
        <dbReference type="Proteomes" id="UP000001879"/>
    </source>
</evidence>
<reference evidence="5 7" key="2">
    <citation type="journal article" date="2012" name="BMC Genomics">
        <title>A comparative genomics perspective on the genetic content of the alkaliphilic haloarchaeon Natrialba magadii ATCC 43099T.</title>
        <authorList>
            <person name="Siddaramappa S."/>
            <person name="Challacombe J.F."/>
            <person name="Decastro R.E."/>
            <person name="Pfeiffer F."/>
            <person name="Sastre D.E."/>
            <person name="Gimenez M.I."/>
            <person name="Paggi R.A."/>
            <person name="Detter J.C."/>
            <person name="Davenport K.W."/>
            <person name="Goodwin L.A."/>
            <person name="Kyrpides N."/>
            <person name="Tapia R."/>
            <person name="Pitluck S."/>
            <person name="Lucas S."/>
            <person name="Woyke T."/>
            <person name="Maupin-Furlow J.A."/>
        </authorList>
    </citation>
    <scope>NUCLEOTIDE SEQUENCE [LARGE SCALE GENOMIC DNA]</scope>
    <source>
        <strain evidence="5">ATCC 43099</strain>
        <strain evidence="7">ATCC 43099 / DSM 3394 / CCM 3739 / CIP 104546 / IAM 13178 / JCM 8861 / NBRC 102185 / NCIMB 2190 / MS3</strain>
    </source>
</reference>
<dbReference type="GeneID" id="8825978"/>
<evidence type="ECO:0000313" key="6">
    <source>
        <dbReference type="EMBL" id="ELY31869.1"/>
    </source>
</evidence>
<evidence type="ECO:0000313" key="5">
    <source>
        <dbReference type="EMBL" id="ADD06670.1"/>
    </source>
</evidence>
<dbReference type="Proteomes" id="UP000001879">
    <property type="component" value="Chromosome"/>
</dbReference>
<dbReference type="GO" id="GO:0006307">
    <property type="term" value="P:DNA alkylation repair"/>
    <property type="evidence" value="ECO:0007669"/>
    <property type="project" value="TreeGrafter"/>
</dbReference>
<dbReference type="Gene3D" id="1.10.1670.40">
    <property type="match status" value="1"/>
</dbReference>
<dbReference type="EC" id="3.2.2.-" evidence="5"/>
<dbReference type="SMART" id="SM00478">
    <property type="entry name" value="ENDO3c"/>
    <property type="match status" value="1"/>
</dbReference>
<dbReference type="SUPFAM" id="SSF48150">
    <property type="entry name" value="DNA-glycosylase"/>
    <property type="match status" value="1"/>
</dbReference>
<dbReference type="EMBL" id="AOHS01000023">
    <property type="protein sequence ID" value="ELY31869.1"/>
    <property type="molecule type" value="Genomic_DNA"/>
</dbReference>
<dbReference type="STRING" id="547559.Nmag_3118"/>
<dbReference type="eggNOG" id="arCOG00464">
    <property type="taxonomic scope" value="Archaea"/>
</dbReference>
<dbReference type="InterPro" id="IPR051912">
    <property type="entry name" value="Alkylbase_DNA_Glycosylase/TA"/>
</dbReference>
<organism evidence="5 7">
    <name type="scientific">Natrialba magadii (strain ATCC 43099 / DSM 3394 / CCM 3739 / CIP 104546 / IAM 13178 / JCM 8861 / NBRC 102185 / NCIMB 2190 / MS3)</name>
    <name type="common">Natronobacterium magadii</name>
    <dbReference type="NCBI Taxonomy" id="547559"/>
    <lineage>
        <taxon>Archaea</taxon>
        <taxon>Methanobacteriati</taxon>
        <taxon>Methanobacteriota</taxon>
        <taxon>Stenosarchaea group</taxon>
        <taxon>Halobacteria</taxon>
        <taxon>Halobacteriales</taxon>
        <taxon>Natrialbaceae</taxon>
        <taxon>Natrialba</taxon>
    </lineage>
</organism>
<reference evidence="6 8" key="3">
    <citation type="journal article" date="2014" name="PLoS Genet.">
        <title>Phylogenetically driven sequencing of extremely halophilic archaea reveals strategies for static and dynamic osmo-response.</title>
        <authorList>
            <person name="Becker E.A."/>
            <person name="Seitzer P.M."/>
            <person name="Tritt A."/>
            <person name="Larsen D."/>
            <person name="Krusor M."/>
            <person name="Yao A.I."/>
            <person name="Wu D."/>
            <person name="Madern D."/>
            <person name="Eisen J.A."/>
            <person name="Darling A.E."/>
            <person name="Facciotti M.T."/>
        </authorList>
    </citation>
    <scope>NUCLEOTIDE SEQUENCE [LARGE SCALE GENOMIC DNA]</scope>
    <source>
        <strain evidence="8">ATCC 43099 / DSM 3394 / CCM 3739 / CIP 104546 / IAM 13178 / JCM 8861 / NBRC 102185 / NCIMB 2190 / MS3</strain>
        <strain evidence="6">MS-3</strain>
    </source>
</reference>
<keyword evidence="5" id="KW-0326">Glycosidase</keyword>
<evidence type="ECO:0000256" key="3">
    <source>
        <dbReference type="ARBA" id="ARBA00023204"/>
    </source>
</evidence>
<dbReference type="Gene3D" id="1.10.340.30">
    <property type="entry name" value="Hypothetical protein, domain 2"/>
    <property type="match status" value="1"/>
</dbReference>
<dbReference type="PATRIC" id="fig|547559.17.peg.919"/>
<gene>
    <name evidence="5" type="ordered locus">Nmag_3118</name>
    <name evidence="6" type="ORF">C500_04808</name>
</gene>
<dbReference type="Pfam" id="PF00730">
    <property type="entry name" value="HhH-GPD"/>
    <property type="match status" value="1"/>
</dbReference>
<dbReference type="GO" id="GO:0043916">
    <property type="term" value="F:DNA-7-methylguanine glycosylase activity"/>
    <property type="evidence" value="ECO:0007669"/>
    <property type="project" value="TreeGrafter"/>
</dbReference>
<dbReference type="PANTHER" id="PTHR43003:SF5">
    <property type="entry name" value="DNA-3-METHYLADENINE GLYCOSYLASE"/>
    <property type="match status" value="1"/>
</dbReference>
<keyword evidence="2" id="KW-0227">DNA damage</keyword>
<dbReference type="InterPro" id="IPR003265">
    <property type="entry name" value="HhH-GPD_domain"/>
</dbReference>
<proteinExistence type="inferred from homology"/>
<name>D3SRP6_NATMM</name>
<dbReference type="GO" id="GO:0032131">
    <property type="term" value="F:alkylated DNA binding"/>
    <property type="evidence" value="ECO:0007669"/>
    <property type="project" value="TreeGrafter"/>
</dbReference>
<dbReference type="GO" id="GO:0006285">
    <property type="term" value="P:base-excision repair, AP site formation"/>
    <property type="evidence" value="ECO:0007669"/>
    <property type="project" value="TreeGrafter"/>
</dbReference>
<dbReference type="GO" id="GO:0008725">
    <property type="term" value="F:DNA-3-methyladenine glycosylase activity"/>
    <property type="evidence" value="ECO:0007669"/>
    <property type="project" value="TreeGrafter"/>
</dbReference>
<evidence type="ECO:0000313" key="8">
    <source>
        <dbReference type="Proteomes" id="UP000011543"/>
    </source>
</evidence>
<dbReference type="PaxDb" id="547559-Nmag_3118"/>
<evidence type="ECO:0000256" key="2">
    <source>
        <dbReference type="ARBA" id="ARBA00022763"/>
    </source>
</evidence>
<dbReference type="OrthoDB" id="8200at2157"/>
<dbReference type="Proteomes" id="UP000011543">
    <property type="component" value="Unassembled WGS sequence"/>
</dbReference>
<protein>
    <submittedName>
        <fullName evidence="5">DNA N-glycosylase</fullName>
        <ecNumber evidence="5">3.2.2.-</ecNumber>
    </submittedName>
    <submittedName>
        <fullName evidence="6">HhH-GPD family protein</fullName>
    </submittedName>
</protein>
<comment type="similarity">
    <text evidence="1">Belongs to the alkylbase DNA glycosidase AlkA family.</text>
</comment>
<dbReference type="EMBL" id="CP001932">
    <property type="protein sequence ID" value="ADD06670.1"/>
    <property type="molecule type" value="Genomic_DNA"/>
</dbReference>
<dbReference type="KEGG" id="nmg:Nmag_3118"/>
<keyword evidence="3" id="KW-0234">DNA repair</keyword>
<sequence>MIDEAEPVLREDPVMDRLVDTHDPYVEPDWTEYERLCISIINQQLSTASAAAVRERVFDVLEDEVTPETVLAADDQALRDAGLSRSKVDYIRNAAHAFQEQDFTRAGLAGVDNDEVVDRLTDIKGIGEWTARMYLLFVLERPDILPLGDLAVRRGIEQLYSNGDELTRAEMRDIAEDWRPYRSVATRYIWAEYEADSSIDLDGVGVYSE</sequence>
<reference evidence="5" key="4">
    <citation type="submission" date="2016-09" db="EMBL/GenBank/DDBJ databases">
        <authorList>
            <person name="Pfeiffer F."/>
        </authorList>
    </citation>
    <scope>NUCLEOTIDE SEQUENCE</scope>
    <source>
        <strain evidence="5">ATCC 43099</strain>
    </source>
</reference>
<accession>D3SRP6</accession>
<dbReference type="HOGENOM" id="CLU_000445_72_5_2"/>
<dbReference type="FunFam" id="1.10.340.30:FF:000004">
    <property type="entry name" value="DNA-3-methyladenine glycosylase II"/>
    <property type="match status" value="1"/>
</dbReference>
<dbReference type="CDD" id="cd00056">
    <property type="entry name" value="ENDO3c"/>
    <property type="match status" value="1"/>
</dbReference>